<evidence type="ECO:0000313" key="3">
    <source>
        <dbReference type="Proteomes" id="UP001498421"/>
    </source>
</evidence>
<organism evidence="2 3">
    <name type="scientific">Neonectria magnoliae</name>
    <dbReference type="NCBI Taxonomy" id="2732573"/>
    <lineage>
        <taxon>Eukaryota</taxon>
        <taxon>Fungi</taxon>
        <taxon>Dikarya</taxon>
        <taxon>Ascomycota</taxon>
        <taxon>Pezizomycotina</taxon>
        <taxon>Sordariomycetes</taxon>
        <taxon>Hypocreomycetidae</taxon>
        <taxon>Hypocreales</taxon>
        <taxon>Nectriaceae</taxon>
        <taxon>Neonectria</taxon>
    </lineage>
</organism>
<proteinExistence type="predicted"/>
<protein>
    <submittedName>
        <fullName evidence="2">Uncharacterized protein</fullName>
    </submittedName>
</protein>
<feature type="compositionally biased region" description="Basic and acidic residues" evidence="1">
    <location>
        <begin position="160"/>
        <end position="181"/>
    </location>
</feature>
<name>A0ABR1HJG6_9HYPO</name>
<sequence length="214" mass="24329">MTARCQGNVYEMLYSPGSLEQPDHVRKPRVTALANELNDVREKAAEIKLASMAKTNNKVKVLFCQVIETQDEMDLDLLHSFIQSMESAPPVSDAPVKMLWLFQVLYNVAIRYIEFRTLVSPPGQVHANAELNAYSTALGLPLPFDSLQQLLAELKQPHGVSREDTKDSSMGESTEGQREVNQRMWSNNPAQLEEWFNSNHQMMELMEEPTFNFP</sequence>
<dbReference type="Proteomes" id="UP001498421">
    <property type="component" value="Unassembled WGS sequence"/>
</dbReference>
<dbReference type="EMBL" id="JAZAVK010000123">
    <property type="protein sequence ID" value="KAK7421254.1"/>
    <property type="molecule type" value="Genomic_DNA"/>
</dbReference>
<gene>
    <name evidence="2" type="ORF">QQZ08_010031</name>
</gene>
<feature type="region of interest" description="Disordered" evidence="1">
    <location>
        <begin position="156"/>
        <end position="181"/>
    </location>
</feature>
<keyword evidence="3" id="KW-1185">Reference proteome</keyword>
<accession>A0ABR1HJG6</accession>
<evidence type="ECO:0000313" key="2">
    <source>
        <dbReference type="EMBL" id="KAK7421254.1"/>
    </source>
</evidence>
<evidence type="ECO:0000256" key="1">
    <source>
        <dbReference type="SAM" id="MobiDB-lite"/>
    </source>
</evidence>
<comment type="caution">
    <text evidence="2">The sequence shown here is derived from an EMBL/GenBank/DDBJ whole genome shotgun (WGS) entry which is preliminary data.</text>
</comment>
<reference evidence="2 3" key="1">
    <citation type="journal article" date="2025" name="Microbiol. Resour. Announc.">
        <title>Draft genome sequences for Neonectria magnoliae and Neonectria punicea, canker pathogens of Liriodendron tulipifera and Acer saccharum in West Virginia.</title>
        <authorList>
            <person name="Petronek H.M."/>
            <person name="Kasson M.T."/>
            <person name="Metheny A.M."/>
            <person name="Stauder C.M."/>
            <person name="Lovett B."/>
            <person name="Lynch S.C."/>
            <person name="Garnas J.R."/>
            <person name="Kasson L.R."/>
            <person name="Stajich J.E."/>
        </authorList>
    </citation>
    <scope>NUCLEOTIDE SEQUENCE [LARGE SCALE GENOMIC DNA]</scope>
    <source>
        <strain evidence="2 3">NRRL 64651</strain>
    </source>
</reference>